<accession>A0A317YVD2</accession>
<comment type="caution">
    <text evidence="2">The sequence shown here is derived from an EMBL/GenBank/DDBJ whole genome shotgun (WGS) entry which is preliminary data.</text>
</comment>
<proteinExistence type="predicted"/>
<name>A0A317YVD2_STAPS</name>
<dbReference type="Proteomes" id="UP000246800">
    <property type="component" value="Unassembled WGS sequence"/>
</dbReference>
<sequence>MWAIISLILSISLLISIGTNNMLRKKIETLEYSIDCLRKAEE</sequence>
<dbReference type="EMBL" id="QQPC01000242">
    <property type="protein sequence ID" value="REA79911.1"/>
    <property type="molecule type" value="Genomic_DNA"/>
</dbReference>
<gene>
    <name evidence="1" type="ORF">DD902_04180</name>
    <name evidence="2" type="ORF">DV961_13755</name>
</gene>
<evidence type="ECO:0000313" key="2">
    <source>
        <dbReference type="EMBL" id="REA79911.1"/>
    </source>
</evidence>
<dbReference type="EMBL" id="QEIT01000021">
    <property type="protein sequence ID" value="PWZ75865.1"/>
    <property type="molecule type" value="Genomic_DNA"/>
</dbReference>
<organism evidence="2 4">
    <name type="scientific">Staphylococcus pseudintermedius</name>
    <dbReference type="NCBI Taxonomy" id="283734"/>
    <lineage>
        <taxon>Bacteria</taxon>
        <taxon>Bacillati</taxon>
        <taxon>Bacillota</taxon>
        <taxon>Bacilli</taxon>
        <taxon>Bacillales</taxon>
        <taxon>Staphylococcaceae</taxon>
        <taxon>Staphylococcus</taxon>
        <taxon>Staphylococcus intermedius group</taxon>
    </lineage>
</organism>
<evidence type="ECO:0000313" key="4">
    <source>
        <dbReference type="Proteomes" id="UP000256409"/>
    </source>
</evidence>
<dbReference type="RefSeq" id="WP_110168643.1">
    <property type="nucleotide sequence ID" value="NZ_BAAFHU010000087.1"/>
</dbReference>
<protein>
    <submittedName>
        <fullName evidence="2">DUF1514 domain-containing protein</fullName>
    </submittedName>
</protein>
<evidence type="ECO:0000313" key="1">
    <source>
        <dbReference type="EMBL" id="PWZ75865.1"/>
    </source>
</evidence>
<reference evidence="1 3" key="1">
    <citation type="journal article" date="2018" name="Vet. Microbiol.">
        <title>Clonal diversity and geographic distribution of methicillin-resistant Staphylococcus pseudintermedius from Australian animals: Discovery of novel sequence types.</title>
        <authorList>
            <person name="Worthing K.A."/>
            <person name="Abraham S."/>
            <person name="Coombs G.W."/>
            <person name="Pang S."/>
            <person name="Saputra S."/>
            <person name="Jordan D."/>
            <person name="Trott D.J."/>
            <person name="Norris J.M."/>
        </authorList>
    </citation>
    <scope>NUCLEOTIDE SEQUENCE [LARGE SCALE GENOMIC DNA]</scope>
    <source>
        <strain evidence="1 3">ST525 1</strain>
    </source>
</reference>
<dbReference type="Pfam" id="PF07438">
    <property type="entry name" value="DUF1514"/>
    <property type="match status" value="1"/>
</dbReference>
<dbReference type="Proteomes" id="UP000256409">
    <property type="component" value="Unassembled WGS sequence"/>
</dbReference>
<dbReference type="AlphaFoldDB" id="A0A317YVD2"/>
<reference evidence="4" key="3">
    <citation type="journal article" date="2018" name="Vet. Microbiol.">
        <title>Molecular epidemiology of methicillin-resistant staphylococci amongst veterinary personnel, personnel-owned pets, patients and the hospital environment of two companion animal veterinary hospitals.</title>
        <authorList>
            <person name="Worthing K.A."/>
            <person name="Brown J."/>
            <person name="Gerber L."/>
            <person name="Abraham S."/>
            <person name="Trott D."/>
            <person name="Norris J.M."/>
        </authorList>
    </citation>
    <scope>NUCLEOTIDE SEQUENCE [LARGE SCALE GENOMIC DNA]</scope>
    <source>
        <strain evidence="4">ST496-2</strain>
    </source>
</reference>
<evidence type="ECO:0000313" key="3">
    <source>
        <dbReference type="Proteomes" id="UP000246800"/>
    </source>
</evidence>
<dbReference type="InterPro" id="IPR009999">
    <property type="entry name" value="DUF1514"/>
</dbReference>
<reference evidence="2" key="2">
    <citation type="journal article" date="2018" name="Vet. Microbiol.">
        <title>Methicillin-resistant staphylococci amongst veterinary personnel, personnel-owned pets, patients and the hospital environment of two small animal veterinary hospitals.</title>
        <authorList>
            <person name="Worthing K.A."/>
            <person name="Brown J."/>
            <person name="Gerber L."/>
            <person name="Abraham S."/>
            <person name="Trott D."/>
            <person name="Norris J.M."/>
        </authorList>
    </citation>
    <scope>NUCLEOTIDE SEQUENCE</scope>
    <source>
        <strain evidence="2">ST496-2</strain>
    </source>
</reference>